<comment type="caution">
    <text evidence="1">The sequence shown here is derived from an EMBL/GenBank/DDBJ whole genome shotgun (WGS) entry which is preliminary data.</text>
</comment>
<organism evidence="1 2">
    <name type="scientific">Hypoxylon rubiginosum</name>
    <dbReference type="NCBI Taxonomy" id="110542"/>
    <lineage>
        <taxon>Eukaryota</taxon>
        <taxon>Fungi</taxon>
        <taxon>Dikarya</taxon>
        <taxon>Ascomycota</taxon>
        <taxon>Pezizomycotina</taxon>
        <taxon>Sordariomycetes</taxon>
        <taxon>Xylariomycetidae</taxon>
        <taxon>Xylariales</taxon>
        <taxon>Hypoxylaceae</taxon>
        <taxon>Hypoxylon</taxon>
    </lineage>
</organism>
<dbReference type="EMBL" id="MU393426">
    <property type="protein sequence ID" value="KAI4869965.1"/>
    <property type="molecule type" value="Genomic_DNA"/>
</dbReference>
<reference evidence="1 2" key="1">
    <citation type="journal article" date="2022" name="New Phytol.">
        <title>Ecological generalism drives hyperdiversity of secondary metabolite gene clusters in xylarialean endophytes.</title>
        <authorList>
            <person name="Franco M.E.E."/>
            <person name="Wisecaver J.H."/>
            <person name="Arnold A.E."/>
            <person name="Ju Y.M."/>
            <person name="Slot J.C."/>
            <person name="Ahrendt S."/>
            <person name="Moore L.P."/>
            <person name="Eastman K.E."/>
            <person name="Scott K."/>
            <person name="Konkel Z."/>
            <person name="Mondo S.J."/>
            <person name="Kuo A."/>
            <person name="Hayes R.D."/>
            <person name="Haridas S."/>
            <person name="Andreopoulos B."/>
            <person name="Riley R."/>
            <person name="LaButti K."/>
            <person name="Pangilinan J."/>
            <person name="Lipzen A."/>
            <person name="Amirebrahimi M."/>
            <person name="Yan J."/>
            <person name="Adam C."/>
            <person name="Keymanesh K."/>
            <person name="Ng V."/>
            <person name="Louie K."/>
            <person name="Northen T."/>
            <person name="Drula E."/>
            <person name="Henrissat B."/>
            <person name="Hsieh H.M."/>
            <person name="Youens-Clark K."/>
            <person name="Lutzoni F."/>
            <person name="Miadlikowska J."/>
            <person name="Eastwood D.C."/>
            <person name="Hamelin R.C."/>
            <person name="Grigoriev I.V."/>
            <person name="U'Ren J.M."/>
        </authorList>
    </citation>
    <scope>NUCLEOTIDE SEQUENCE [LARGE SCALE GENOMIC DNA]</scope>
    <source>
        <strain evidence="1 2">CBS 119005</strain>
    </source>
</reference>
<name>A0ACB9ZDQ9_9PEZI</name>
<sequence length="539" mass="59003">MRLLSTVFSLALAADAVVGSSWFSKAAYNKWHETELERWLSDNDIPYPTPADRKDLENLIQKNWDSYAVAPYKNWDSDKLTAYLQTKGIETKESAKSGKDSLISQVQNSWYETEDKAQTAWTSVSDWFLDTWTESSLKAFADKHGIPVPQPRTRDTILQKVRSNYETVAKKAGETASYPGDWLYDTWSESDLKEWLDTHGFPAPQITDRNKLISLVRRNSRTAYLRLQDQKATASASASAAYATLTDKLIDAWGESQLKEFCDKNGINVPQGSKVNELRALVRKNRAQILGDNVSASAASAFGAATSKAGNQYAKATDDATLAAQDAFDKVVNSWSETRLKAYLDARGVPVPQGSKTAELQALVRRNAHKAAHPYSAWTWDDLSYDNLKKYLASSGNAAAKKVGDSSSATRDELVEAAQSAYSSASSAGGGSYASATSYLAQATESAKKSTFDTWSESELKAYLDSYGIPVHQGSTINELKAEARKQSTYFKYGTTNPASTAFAKLGDNVKGAYQWVVGQLGAGSEAAKKKAGDVKEEL</sequence>
<evidence type="ECO:0000313" key="2">
    <source>
        <dbReference type="Proteomes" id="UP001497700"/>
    </source>
</evidence>
<dbReference type="Proteomes" id="UP001497700">
    <property type="component" value="Unassembled WGS sequence"/>
</dbReference>
<evidence type="ECO:0000313" key="1">
    <source>
        <dbReference type="EMBL" id="KAI4869965.1"/>
    </source>
</evidence>
<proteinExistence type="predicted"/>
<protein>
    <submittedName>
        <fullName evidence="1">Uncharacterized protein</fullName>
    </submittedName>
</protein>
<keyword evidence="2" id="KW-1185">Reference proteome</keyword>
<gene>
    <name evidence="1" type="ORF">F4820DRAFT_316589</name>
</gene>
<accession>A0ACB9ZDQ9</accession>